<keyword evidence="2" id="KW-1133">Transmembrane helix</keyword>
<feature type="transmembrane region" description="Helical" evidence="2">
    <location>
        <begin position="266"/>
        <end position="282"/>
    </location>
</feature>
<feature type="transmembrane region" description="Helical" evidence="2">
    <location>
        <begin position="330"/>
        <end position="352"/>
    </location>
</feature>
<feature type="transmembrane region" description="Helical" evidence="2">
    <location>
        <begin position="78"/>
        <end position="95"/>
    </location>
</feature>
<comment type="caution">
    <text evidence="4">The sequence shown here is derived from an EMBL/GenBank/DDBJ whole genome shotgun (WGS) entry which is preliminary data.</text>
</comment>
<feature type="domain" description="Acyltransferase 3" evidence="3">
    <location>
        <begin position="9"/>
        <end position="347"/>
    </location>
</feature>
<accession>A0A2A4AIZ6</accession>
<keyword evidence="2" id="KW-0812">Transmembrane</keyword>
<dbReference type="AlphaFoldDB" id="A0A2A4AIZ6"/>
<keyword evidence="2" id="KW-0472">Membrane</keyword>
<name>A0A2A4AIZ6_9CORY</name>
<proteinExistence type="predicted"/>
<feature type="transmembrane region" description="Helical" evidence="2">
    <location>
        <begin position="168"/>
        <end position="185"/>
    </location>
</feature>
<feature type="transmembrane region" description="Helical" evidence="2">
    <location>
        <begin position="206"/>
        <end position="225"/>
    </location>
</feature>
<dbReference type="InterPro" id="IPR052734">
    <property type="entry name" value="Nod_factor_acetyltransferase"/>
</dbReference>
<reference evidence="4 5" key="1">
    <citation type="submission" date="2017-09" db="EMBL/GenBank/DDBJ databases">
        <title>Draft Genome Sequence of Corynebacterium accolens AH4003.</title>
        <authorList>
            <person name="Chen Y."/>
            <person name="Oosthuysen W.F."/>
            <person name="Kelley S."/>
            <person name="Horswill A."/>
        </authorList>
    </citation>
    <scope>NUCLEOTIDE SEQUENCE [LARGE SCALE GENOMIC DNA]</scope>
    <source>
        <strain evidence="4 5">AH4003</strain>
    </source>
</reference>
<gene>
    <name evidence="4" type="ORF">COM45_10820</name>
</gene>
<feature type="region of interest" description="Disordered" evidence="1">
    <location>
        <begin position="374"/>
        <end position="410"/>
    </location>
</feature>
<evidence type="ECO:0000259" key="3">
    <source>
        <dbReference type="Pfam" id="PF01757"/>
    </source>
</evidence>
<organism evidence="4 5">
    <name type="scientific">Corynebacterium accolens</name>
    <dbReference type="NCBI Taxonomy" id="38284"/>
    <lineage>
        <taxon>Bacteria</taxon>
        <taxon>Bacillati</taxon>
        <taxon>Actinomycetota</taxon>
        <taxon>Actinomycetes</taxon>
        <taxon>Mycobacteriales</taxon>
        <taxon>Corynebacteriaceae</taxon>
        <taxon>Corynebacterium</taxon>
    </lineage>
</organism>
<evidence type="ECO:0000256" key="2">
    <source>
        <dbReference type="SAM" id="Phobius"/>
    </source>
</evidence>
<evidence type="ECO:0000256" key="1">
    <source>
        <dbReference type="SAM" id="MobiDB-lite"/>
    </source>
</evidence>
<dbReference type="PANTHER" id="PTHR37312">
    <property type="entry name" value="MEMBRANE-BOUND ACYLTRANSFERASE YKRP-RELATED"/>
    <property type="match status" value="1"/>
</dbReference>
<feature type="transmembrane region" description="Helical" evidence="2">
    <location>
        <begin position="49"/>
        <end position="66"/>
    </location>
</feature>
<dbReference type="Pfam" id="PF01757">
    <property type="entry name" value="Acyl_transf_3"/>
    <property type="match status" value="1"/>
</dbReference>
<protein>
    <recommendedName>
        <fullName evidence="3">Acyltransferase 3 domain-containing protein</fullName>
    </recommendedName>
</protein>
<feature type="compositionally biased region" description="Basic residues" evidence="1">
    <location>
        <begin position="393"/>
        <end position="410"/>
    </location>
</feature>
<dbReference type="EMBL" id="NWBP01000033">
    <property type="protein sequence ID" value="PCC82186.1"/>
    <property type="molecule type" value="Genomic_DNA"/>
</dbReference>
<feature type="transmembrane region" description="Helical" evidence="2">
    <location>
        <begin position="12"/>
        <end position="29"/>
    </location>
</feature>
<dbReference type="PANTHER" id="PTHR37312:SF1">
    <property type="entry name" value="MEMBRANE-BOUND ACYLTRANSFERASE YKRP-RELATED"/>
    <property type="match status" value="1"/>
</dbReference>
<feature type="transmembrane region" description="Helical" evidence="2">
    <location>
        <begin position="144"/>
        <end position="162"/>
    </location>
</feature>
<evidence type="ECO:0000313" key="4">
    <source>
        <dbReference type="EMBL" id="PCC82186.1"/>
    </source>
</evidence>
<sequence>MSSPKARLAWPDIAKGISILGVVLLHVTLTVPESSETRLAALNLWLDPLRLPLFFLVSGYFSTKVFNFTFPQLFARRLWYFIVPYVVWMAVELQVKRLELHWVFESDIFDRNEMLFNMVFGHTMAWFIHSLIFFNIFLWCVRKLPGWLAVLLSFMPLLFMAWQAHFTFIAKAMMFLPMFVAAAFFRDWITRFASEIEAPFKGHFGLSTAFFYGGTIVAYLCGSFFRRAWDSYPEEVFIPWPLPGAEYLTSNEVHILVRFVEQALEVPLGIVLAIWVSYVPVLSKGLRFIGSHTLPIYLAHPIGLTVGYGFFMAWFPHEVTLHGEHLLDNTWFWLIACFVFAAIASLALWALGRVPIVGWLLKPPDISHLIDAPAQQDYHPENTPPEDTPRKDPKAHRRERAHCCSARRRD</sequence>
<feature type="transmembrane region" description="Helical" evidence="2">
    <location>
        <begin position="294"/>
        <end position="315"/>
    </location>
</feature>
<dbReference type="GO" id="GO:0016747">
    <property type="term" value="F:acyltransferase activity, transferring groups other than amino-acyl groups"/>
    <property type="evidence" value="ECO:0007669"/>
    <property type="project" value="InterPro"/>
</dbReference>
<evidence type="ECO:0000313" key="5">
    <source>
        <dbReference type="Proteomes" id="UP000218690"/>
    </source>
</evidence>
<feature type="transmembrane region" description="Helical" evidence="2">
    <location>
        <begin position="115"/>
        <end position="137"/>
    </location>
</feature>
<dbReference type="InterPro" id="IPR002656">
    <property type="entry name" value="Acyl_transf_3_dom"/>
</dbReference>
<dbReference type="Proteomes" id="UP000218690">
    <property type="component" value="Unassembled WGS sequence"/>
</dbReference>